<dbReference type="AlphaFoldDB" id="A0A5K1UZT4"/>
<gene>
    <name evidence="1" type="ORF">CL6EHI_076800</name>
</gene>
<accession>A0A5K1UZT4</accession>
<sequence>MTNLRESISKDIYKKRENELSILRKKRRELFQSQKRGINENEIDYNKYSINDFEIINKTIKTWEYYLYVKKISNEQNAPIFFKYGNKRLQEIKEIESIKDIFMSIEILSKFHSIQIQLISSISYFRNFLFTKCCKEILRIFTNMCYNHSFNESLASSFPQLLFCDIQDCFSEFCDLILSINEQTLFIWINIGIIKRLFDFYGTDNLVDTCTDHLTTFLDFLEDSLDDNDFVQLDDRNDSITINILRVLNKWPVIATYFINETSVILLQFLPQNDDEITLFIETISSLSQCSFKTQLLGIIQQNSYLKVNKHKLCNMN</sequence>
<organism evidence="1 2">
    <name type="scientific">Entamoeba histolytica</name>
    <dbReference type="NCBI Taxonomy" id="5759"/>
    <lineage>
        <taxon>Eukaryota</taxon>
        <taxon>Amoebozoa</taxon>
        <taxon>Evosea</taxon>
        <taxon>Archamoebae</taxon>
        <taxon>Mastigamoebida</taxon>
        <taxon>Entamoebidae</taxon>
        <taxon>Entamoeba</taxon>
    </lineage>
</organism>
<dbReference type="EMBL" id="BDEQ01000001">
    <property type="protein sequence ID" value="GAT95589.1"/>
    <property type="molecule type" value="Genomic_DNA"/>
</dbReference>
<dbReference type="VEuPathDB" id="AmoebaDB:EHI_076800"/>
<dbReference type="Proteomes" id="UP000078387">
    <property type="component" value="Unassembled WGS sequence"/>
</dbReference>
<proteinExistence type="predicted"/>
<reference evidence="1 2" key="1">
    <citation type="submission" date="2016-05" db="EMBL/GenBank/DDBJ databases">
        <title>First whole genome sequencing of Entamoeba histolytica HM1:IMSS-clone-6.</title>
        <authorList>
            <person name="Mukherjee Avik.K."/>
            <person name="Izumyama S."/>
            <person name="Nakada-Tsukui K."/>
            <person name="Nozaki T."/>
        </authorList>
    </citation>
    <scope>NUCLEOTIDE SEQUENCE [LARGE SCALE GENOMIC DNA]</scope>
    <source>
        <strain evidence="1 2">HM1:IMSS clone 6</strain>
    </source>
</reference>
<dbReference type="VEuPathDB" id="AmoebaDB:KM1_014520"/>
<dbReference type="OMA" id="CKEHANQ"/>
<name>A0A5K1UZT4_ENTHI</name>
<evidence type="ECO:0000313" key="2">
    <source>
        <dbReference type="Proteomes" id="UP000078387"/>
    </source>
</evidence>
<evidence type="ECO:0000313" key="1">
    <source>
        <dbReference type="EMBL" id="GAT95589.1"/>
    </source>
</evidence>
<protein>
    <submittedName>
        <fullName evidence="1">Uncharacterized protein</fullName>
    </submittedName>
</protein>
<comment type="caution">
    <text evidence="1">The sequence shown here is derived from an EMBL/GenBank/DDBJ whole genome shotgun (WGS) entry which is preliminary data.</text>
</comment>
<dbReference type="VEuPathDB" id="AmoebaDB:EHI7A_023940"/>
<dbReference type="VEuPathDB" id="AmoebaDB:EHI5A_011560"/>
<dbReference type="VEuPathDB" id="AmoebaDB:EHI8A_063350"/>